<feature type="transmembrane region" description="Helical" evidence="1">
    <location>
        <begin position="34"/>
        <end position="57"/>
    </location>
</feature>
<organism evidence="2">
    <name type="scientific">Cacopsylla melanoneura</name>
    <dbReference type="NCBI Taxonomy" id="428564"/>
    <lineage>
        <taxon>Eukaryota</taxon>
        <taxon>Metazoa</taxon>
        <taxon>Ecdysozoa</taxon>
        <taxon>Arthropoda</taxon>
        <taxon>Hexapoda</taxon>
        <taxon>Insecta</taxon>
        <taxon>Pterygota</taxon>
        <taxon>Neoptera</taxon>
        <taxon>Paraneoptera</taxon>
        <taxon>Hemiptera</taxon>
        <taxon>Sternorrhyncha</taxon>
        <taxon>Psylloidea</taxon>
        <taxon>Psyllidae</taxon>
        <taxon>Psyllinae</taxon>
        <taxon>Cacopsylla</taxon>
    </lineage>
</organism>
<accession>A0A8D9BCF8</accession>
<keyword evidence="1" id="KW-0812">Transmembrane</keyword>
<reference evidence="2" key="1">
    <citation type="submission" date="2021-05" db="EMBL/GenBank/DDBJ databases">
        <authorList>
            <person name="Alioto T."/>
            <person name="Alioto T."/>
            <person name="Gomez Garrido J."/>
        </authorList>
    </citation>
    <scope>NUCLEOTIDE SEQUENCE</scope>
</reference>
<keyword evidence="1" id="KW-0472">Membrane</keyword>
<keyword evidence="1" id="KW-1133">Transmembrane helix</keyword>
<proteinExistence type="predicted"/>
<evidence type="ECO:0000313" key="2">
    <source>
        <dbReference type="EMBL" id="CAG6782573.1"/>
    </source>
</evidence>
<name>A0A8D9BCF8_9HEMI</name>
<protein>
    <submittedName>
        <fullName evidence="2">Uncharacterized protein</fullName>
    </submittedName>
</protein>
<dbReference type="AlphaFoldDB" id="A0A8D9BCF8"/>
<dbReference type="EMBL" id="HBUF01628120">
    <property type="protein sequence ID" value="CAG6782573.1"/>
    <property type="molecule type" value="Transcribed_RNA"/>
</dbReference>
<evidence type="ECO:0000256" key="1">
    <source>
        <dbReference type="SAM" id="Phobius"/>
    </source>
</evidence>
<sequence length="195" mass="22184">MFLPSFVFFFLHLFLLLLLPLLDSSFLFPILSRFLIFLLALSSPDISHIFVSFSLLVRFAQSPSFLLLPFQEGLNPSFPPIPSSSSFLSHRSPIISIFFSLSFLRVYSSSPTNFPSLIFLSSLTPFDTNSLCFSYFQEKPSRKIFPQINYERVALLSHGTAFPFSAPIIFQHDNTEAASCLALFCLKFFIFYPVS</sequence>